<evidence type="ECO:0000256" key="4">
    <source>
        <dbReference type="ARBA" id="ARBA00022824"/>
    </source>
</evidence>
<dbReference type="GO" id="GO:0050708">
    <property type="term" value="P:regulation of protein secretion"/>
    <property type="evidence" value="ECO:0007669"/>
    <property type="project" value="TreeGrafter"/>
</dbReference>
<dbReference type="GO" id="GO:0042058">
    <property type="term" value="P:regulation of epidermal growth factor receptor signaling pathway"/>
    <property type="evidence" value="ECO:0007669"/>
    <property type="project" value="TreeGrafter"/>
</dbReference>
<comment type="subcellular location">
    <subcellularLocation>
        <location evidence="1">Endoplasmic reticulum membrane</location>
        <topology evidence="1">Multi-pass membrane protein</topology>
    </subcellularLocation>
</comment>
<keyword evidence="3 8" id="KW-0812">Transmembrane</keyword>
<dbReference type="InterPro" id="IPR022764">
    <property type="entry name" value="Peptidase_S54_rhomboid_dom"/>
</dbReference>
<keyword evidence="4" id="KW-0256">Endoplasmic reticulum</keyword>
<dbReference type="PANTHER" id="PTHR45965">
    <property type="entry name" value="INACTIVE RHOMBOID PROTEIN"/>
    <property type="match status" value="1"/>
</dbReference>
<dbReference type="AlphaFoldDB" id="A0A2T7P939"/>
<evidence type="ECO:0000256" key="7">
    <source>
        <dbReference type="SAM" id="MobiDB-lite"/>
    </source>
</evidence>
<protein>
    <recommendedName>
        <fullName evidence="9">Peptidase S54 rhomboid domain-containing protein</fullName>
    </recommendedName>
</protein>
<dbReference type="Proteomes" id="UP000245119">
    <property type="component" value="Linkage Group LG5"/>
</dbReference>
<reference evidence="10 11" key="1">
    <citation type="submission" date="2018-04" db="EMBL/GenBank/DDBJ databases">
        <title>The genome of golden apple snail Pomacea canaliculata provides insight into stress tolerance and invasive adaptation.</title>
        <authorList>
            <person name="Liu C."/>
            <person name="Liu B."/>
            <person name="Ren Y."/>
            <person name="Zhang Y."/>
            <person name="Wang H."/>
            <person name="Li S."/>
            <person name="Jiang F."/>
            <person name="Yin L."/>
            <person name="Zhang G."/>
            <person name="Qian W."/>
            <person name="Fan W."/>
        </authorList>
    </citation>
    <scope>NUCLEOTIDE SEQUENCE [LARGE SCALE GENOMIC DNA]</scope>
    <source>
        <strain evidence="10">SZHN2017</strain>
        <tissue evidence="10">Muscle</tissue>
    </source>
</reference>
<keyword evidence="11" id="KW-1185">Reference proteome</keyword>
<evidence type="ECO:0000313" key="11">
    <source>
        <dbReference type="Proteomes" id="UP000245119"/>
    </source>
</evidence>
<dbReference type="GO" id="GO:0005789">
    <property type="term" value="C:endoplasmic reticulum membrane"/>
    <property type="evidence" value="ECO:0007669"/>
    <property type="project" value="UniProtKB-SubCell"/>
</dbReference>
<keyword evidence="6 8" id="KW-0472">Membrane</keyword>
<evidence type="ECO:0000256" key="8">
    <source>
        <dbReference type="SAM" id="Phobius"/>
    </source>
</evidence>
<organism evidence="10 11">
    <name type="scientific">Pomacea canaliculata</name>
    <name type="common">Golden apple snail</name>
    <dbReference type="NCBI Taxonomy" id="400727"/>
    <lineage>
        <taxon>Eukaryota</taxon>
        <taxon>Metazoa</taxon>
        <taxon>Spiralia</taxon>
        <taxon>Lophotrochozoa</taxon>
        <taxon>Mollusca</taxon>
        <taxon>Gastropoda</taxon>
        <taxon>Caenogastropoda</taxon>
        <taxon>Architaenioglossa</taxon>
        <taxon>Ampullarioidea</taxon>
        <taxon>Ampullariidae</taxon>
        <taxon>Pomacea</taxon>
    </lineage>
</organism>
<dbReference type="InterPro" id="IPR035952">
    <property type="entry name" value="Rhomboid-like_sf"/>
</dbReference>
<dbReference type="PANTHER" id="PTHR45965:SF3">
    <property type="entry name" value="INACTIVE RHOMBOID PROTEIN 1"/>
    <property type="match status" value="1"/>
</dbReference>
<sequence>MEHQGRELNSILLSGEFEEEHLLKEMEFMLKVVSSEDKDLVLKKQQLIKELQTIRGLSTSLTEEIPTVSAQQLSECFNIPSENDRNKLVKESAVCGKLNDLCQKKTSNASYQVHFMEQVKIHRNTNNCAGRKDVDNQIIRLKENKINQSVENVNTAAGGSVSYWDEEEIPTSSDGSSQCHTRLRRQRNEKVAPSINEELASTMQKPNDFSESKDPPHWSSGSTSPLTPVAAIELGAYHSATEQSPTKGQKDYKFKGGIIPTKPKYRFTPGRGDKKIMDSESDTCFSEVDYSSQVLPATKLVECVPLENVKKTSSFRVNALDCSKSLKIKPSNTAGSNLGISTWGEQMQYADHNIPVDHHGCSKDRDTPVNMSDRSSSYIMLRPRGDSVKVQSDKSPIENYPQPLQTLFAREKNFILKLTDDYREHIKPRFSAVKQSASSQCVADDIDVNVSRSTVHLDKLTDAWPNLMKTKWKSMSAPELRCISEQAECRWLSQYDLPLSLKRDFYGKKKTPYGVQDFEEMPVLLWGEAAYKHYRLLAAMEAKRKIEMIKEIRKEIINKYSCKQKMLENIVKAAKAYYSNPTGKNRDQWKELKKEISQTSNDSITDLRHKLSEVPSYPSFFTYFIVLAQLVSLTVLCIYGNLAPLGILSQKQLRKEVQTFLGAETFHRWIPPNPWIGPPAKSFLEMGATFAPCLRRDRYVLELSEMNRGRFCHRCPALSAGSGLAALHPSYILVHSDLGVGWWGPPHCSNRLPGKNSIAHVIRPCCVDHQGTCKMMSYEHCNFLGGAFHIRKEHCVEVNCIQEICAISTWFQVESDPEKPWLPAKDTSWQWWRLIISLIYTFGILHCLILLIIQWLLMRPLETSAGWLRIMLVYILCGVAGQIVASIAQPYIPHVGSTSGVAGMIGEAVVELSQAWHLLKKPQNEVIKLACFLIILLLMGFLPYIQPRPCHLCQSLDCVSLTETMCDEWDLFG</sequence>
<evidence type="ECO:0000256" key="2">
    <source>
        <dbReference type="ARBA" id="ARBA00009045"/>
    </source>
</evidence>
<evidence type="ECO:0000256" key="6">
    <source>
        <dbReference type="ARBA" id="ARBA00023136"/>
    </source>
</evidence>
<feature type="transmembrane region" description="Helical" evidence="8">
    <location>
        <begin position="620"/>
        <end position="642"/>
    </location>
</feature>
<dbReference type="InterPro" id="IPR051512">
    <property type="entry name" value="Inactive_Rhomboid"/>
</dbReference>
<proteinExistence type="inferred from homology"/>
<feature type="compositionally biased region" description="Polar residues" evidence="7">
    <location>
        <begin position="170"/>
        <end position="180"/>
    </location>
</feature>
<keyword evidence="5 8" id="KW-1133">Transmembrane helix</keyword>
<dbReference type="Gene3D" id="1.20.1540.10">
    <property type="entry name" value="Rhomboid-like"/>
    <property type="match status" value="1"/>
</dbReference>
<comment type="similarity">
    <text evidence="2">Belongs to the peptidase S54 family.</text>
</comment>
<comment type="caution">
    <text evidence="10">The sequence shown here is derived from an EMBL/GenBank/DDBJ whole genome shotgun (WGS) entry which is preliminary data.</text>
</comment>
<evidence type="ECO:0000256" key="1">
    <source>
        <dbReference type="ARBA" id="ARBA00004477"/>
    </source>
</evidence>
<dbReference type="GO" id="GO:0004252">
    <property type="term" value="F:serine-type endopeptidase activity"/>
    <property type="evidence" value="ECO:0007669"/>
    <property type="project" value="InterPro"/>
</dbReference>
<dbReference type="OrthoDB" id="2146116at2759"/>
<feature type="transmembrane region" description="Helical" evidence="8">
    <location>
        <begin position="867"/>
        <end position="888"/>
    </location>
</feature>
<feature type="transmembrane region" description="Helical" evidence="8">
    <location>
        <begin position="926"/>
        <end position="945"/>
    </location>
</feature>
<gene>
    <name evidence="10" type="ORF">C0Q70_09208</name>
</gene>
<feature type="transmembrane region" description="Helical" evidence="8">
    <location>
        <begin position="831"/>
        <end position="855"/>
    </location>
</feature>
<dbReference type="SUPFAM" id="SSF144091">
    <property type="entry name" value="Rhomboid-like"/>
    <property type="match status" value="1"/>
</dbReference>
<evidence type="ECO:0000259" key="9">
    <source>
        <dbReference type="Pfam" id="PF01694"/>
    </source>
</evidence>
<dbReference type="Pfam" id="PF01694">
    <property type="entry name" value="Rhomboid"/>
    <property type="match status" value="1"/>
</dbReference>
<feature type="domain" description="Peptidase S54 rhomboid" evidence="9">
    <location>
        <begin position="829"/>
        <end position="944"/>
    </location>
</feature>
<evidence type="ECO:0000313" key="10">
    <source>
        <dbReference type="EMBL" id="PVD29947.1"/>
    </source>
</evidence>
<name>A0A2T7P939_POMCA</name>
<accession>A0A2T7P939</accession>
<evidence type="ECO:0000256" key="5">
    <source>
        <dbReference type="ARBA" id="ARBA00022989"/>
    </source>
</evidence>
<evidence type="ECO:0000256" key="3">
    <source>
        <dbReference type="ARBA" id="ARBA00022692"/>
    </source>
</evidence>
<feature type="region of interest" description="Disordered" evidence="7">
    <location>
        <begin position="166"/>
        <end position="225"/>
    </location>
</feature>
<dbReference type="EMBL" id="PZQS01000005">
    <property type="protein sequence ID" value="PVD29947.1"/>
    <property type="molecule type" value="Genomic_DNA"/>
</dbReference>